<feature type="transmembrane region" description="Helical" evidence="6">
    <location>
        <begin position="232"/>
        <end position="255"/>
    </location>
</feature>
<name>A0AAW5F5J2_CLOSY</name>
<dbReference type="Pfam" id="PF02653">
    <property type="entry name" value="BPD_transp_2"/>
    <property type="match status" value="1"/>
</dbReference>
<keyword evidence="3 6" id="KW-0812">Transmembrane</keyword>
<feature type="transmembrane region" description="Helical" evidence="6">
    <location>
        <begin position="151"/>
        <end position="168"/>
    </location>
</feature>
<evidence type="ECO:0000313" key="7">
    <source>
        <dbReference type="EMBL" id="MCK0087180.1"/>
    </source>
</evidence>
<reference evidence="7" key="1">
    <citation type="journal article" date="2022" name="Cell Host Microbe">
        <title>Colonization of the live biotherapeutic product VE303 and modulation of the microbiota and metabolites in healthy volunteers.</title>
        <authorList>
            <person name="Dsouza M."/>
            <person name="Menon R."/>
            <person name="Crossette E."/>
            <person name="Bhattarai S.K."/>
            <person name="Schneider J."/>
            <person name="Kim Y.G."/>
            <person name="Reddy S."/>
            <person name="Caballero S."/>
            <person name="Felix C."/>
            <person name="Cornacchione L."/>
            <person name="Hendrickson J."/>
            <person name="Watson A.R."/>
            <person name="Minot S.S."/>
            <person name="Greenfield N."/>
            <person name="Schopf L."/>
            <person name="Szabady R."/>
            <person name="Patarroyo J."/>
            <person name="Smith W."/>
            <person name="Harrison P."/>
            <person name="Kuijper E.J."/>
            <person name="Kelly C.P."/>
            <person name="Olle B."/>
            <person name="Bobilev D."/>
            <person name="Silber J.L."/>
            <person name="Bucci V."/>
            <person name="Roberts B."/>
            <person name="Faith J."/>
            <person name="Norman J.M."/>
        </authorList>
    </citation>
    <scope>NUCLEOTIDE SEQUENCE</scope>
    <source>
        <strain evidence="7">VE303-04</strain>
    </source>
</reference>
<feature type="transmembrane region" description="Helical" evidence="6">
    <location>
        <begin position="39"/>
        <end position="57"/>
    </location>
</feature>
<dbReference type="GO" id="GO:0005886">
    <property type="term" value="C:plasma membrane"/>
    <property type="evidence" value="ECO:0007669"/>
    <property type="project" value="UniProtKB-SubCell"/>
</dbReference>
<dbReference type="AlphaFoldDB" id="A0AAW5F5J2"/>
<proteinExistence type="predicted"/>
<dbReference type="RefSeq" id="WP_247213240.1">
    <property type="nucleotide sequence ID" value="NZ_JAINVB010000001.1"/>
</dbReference>
<keyword evidence="4 6" id="KW-1133">Transmembrane helix</keyword>
<feature type="transmembrane region" description="Helical" evidence="6">
    <location>
        <begin position="275"/>
        <end position="294"/>
    </location>
</feature>
<evidence type="ECO:0000256" key="4">
    <source>
        <dbReference type="ARBA" id="ARBA00022989"/>
    </source>
</evidence>
<evidence type="ECO:0000256" key="6">
    <source>
        <dbReference type="SAM" id="Phobius"/>
    </source>
</evidence>
<dbReference type="InterPro" id="IPR001851">
    <property type="entry name" value="ABC_transp_permease"/>
</dbReference>
<feature type="transmembrane region" description="Helical" evidence="6">
    <location>
        <begin position="198"/>
        <end position="220"/>
    </location>
</feature>
<evidence type="ECO:0000256" key="3">
    <source>
        <dbReference type="ARBA" id="ARBA00022692"/>
    </source>
</evidence>
<evidence type="ECO:0000256" key="5">
    <source>
        <dbReference type="ARBA" id="ARBA00023136"/>
    </source>
</evidence>
<keyword evidence="2" id="KW-1003">Cell membrane</keyword>
<feature type="transmembrane region" description="Helical" evidence="6">
    <location>
        <begin position="62"/>
        <end position="84"/>
    </location>
</feature>
<organism evidence="7 8">
    <name type="scientific">Clostridium symbiosum</name>
    <name type="common">Bacteroides symbiosus</name>
    <dbReference type="NCBI Taxonomy" id="1512"/>
    <lineage>
        <taxon>Bacteria</taxon>
        <taxon>Bacillati</taxon>
        <taxon>Bacillota</taxon>
        <taxon>Clostridia</taxon>
        <taxon>Lachnospirales</taxon>
        <taxon>Lachnospiraceae</taxon>
        <taxon>Otoolea</taxon>
    </lineage>
</organism>
<sequence length="308" mass="32191">MDVELIITFCFSLLRLATPIVYAALAGSVCYKASVDNMAIESMMLWAALAGVIVSGASKSAVVGFGAAILAGILVGLIISYASFTGKADLYLTNIAMNLAAAGGTVFVLFLASGDKSNSAGSIQSMVLPVVNLPFIKDIPVLGRIVSGHNILTYGAFAAAFLVNFFIYKTRLGLRLRSVGENPQAAESVGISATKIRYIAFMISGALAGVGGAYMSMGYMSAFVRNMVAGRGFIGLSASNMVAGSPLGVLVSSFIFGSADVFANILQMTSAPADLVLMLPYAITILGLVVISIVRRRREKKIQKAAIR</sequence>
<dbReference type="CDD" id="cd06580">
    <property type="entry name" value="TM_PBP1_transp_TpRbsC_like"/>
    <property type="match status" value="1"/>
</dbReference>
<keyword evidence="5 6" id="KW-0472">Membrane</keyword>
<dbReference type="EMBL" id="JAINVB010000001">
    <property type="protein sequence ID" value="MCK0087180.1"/>
    <property type="molecule type" value="Genomic_DNA"/>
</dbReference>
<gene>
    <name evidence="7" type="ORF">K5I21_15115</name>
</gene>
<feature type="transmembrane region" description="Helical" evidence="6">
    <location>
        <begin position="90"/>
        <end position="112"/>
    </location>
</feature>
<comment type="subcellular location">
    <subcellularLocation>
        <location evidence="1">Cell membrane</location>
        <topology evidence="1">Multi-pass membrane protein</topology>
    </subcellularLocation>
</comment>
<dbReference type="PANTHER" id="PTHR43370:SF1">
    <property type="entry name" value="GUANOSINE ABC TRANSPORTER PERMEASE PROTEIN NUPQ"/>
    <property type="match status" value="1"/>
</dbReference>
<accession>A0AAW5F5J2</accession>
<protein>
    <submittedName>
        <fullName evidence="7">ABC transporter permease</fullName>
    </submittedName>
</protein>
<evidence type="ECO:0000313" key="8">
    <source>
        <dbReference type="Proteomes" id="UP001203136"/>
    </source>
</evidence>
<dbReference type="PANTHER" id="PTHR43370">
    <property type="entry name" value="SUGAR ABC TRANSPORTER INTEGRAL MEMBRANE PROTEIN-RELATED"/>
    <property type="match status" value="1"/>
</dbReference>
<dbReference type="GO" id="GO:0022857">
    <property type="term" value="F:transmembrane transporter activity"/>
    <property type="evidence" value="ECO:0007669"/>
    <property type="project" value="InterPro"/>
</dbReference>
<dbReference type="Proteomes" id="UP001203136">
    <property type="component" value="Unassembled WGS sequence"/>
</dbReference>
<evidence type="ECO:0000256" key="2">
    <source>
        <dbReference type="ARBA" id="ARBA00022475"/>
    </source>
</evidence>
<evidence type="ECO:0000256" key="1">
    <source>
        <dbReference type="ARBA" id="ARBA00004651"/>
    </source>
</evidence>
<comment type="caution">
    <text evidence="7">The sequence shown here is derived from an EMBL/GenBank/DDBJ whole genome shotgun (WGS) entry which is preliminary data.</text>
</comment>